<dbReference type="Proteomes" id="UP000232196">
    <property type="component" value="Unassembled WGS sequence"/>
</dbReference>
<dbReference type="InterPro" id="IPR036390">
    <property type="entry name" value="WH_DNA-bd_sf"/>
</dbReference>
<keyword evidence="6" id="KW-0804">Transcription</keyword>
<comment type="cofactor">
    <cofactor evidence="8">
        <name>Mn(2+)</name>
        <dbReference type="ChEBI" id="CHEBI:29035"/>
    </cofactor>
    <cofactor evidence="8">
        <name>Fe(2+)</name>
        <dbReference type="ChEBI" id="CHEBI:29033"/>
    </cofactor>
    <text evidence="8">Binds 1 Mn(2+) or Fe(2+) ion per subunit.</text>
</comment>
<keyword evidence="2" id="KW-0678">Repressor</keyword>
<feature type="binding site" evidence="7">
    <location>
        <position position="124"/>
    </location>
    <ligand>
        <name>Zn(2+)</name>
        <dbReference type="ChEBI" id="CHEBI:29105"/>
    </ligand>
</feature>
<comment type="similarity">
    <text evidence="1">Belongs to the Fur family.</text>
</comment>
<dbReference type="CDD" id="cd07153">
    <property type="entry name" value="Fur_like"/>
    <property type="match status" value="1"/>
</dbReference>
<dbReference type="InterPro" id="IPR036388">
    <property type="entry name" value="WH-like_DNA-bd_sf"/>
</dbReference>
<dbReference type="Gene3D" id="1.10.10.10">
    <property type="entry name" value="Winged helix-like DNA-binding domain superfamily/Winged helix DNA-binding domain"/>
    <property type="match status" value="1"/>
</dbReference>
<protein>
    <submittedName>
        <fullName evidence="9">Transcriptional repressor</fullName>
    </submittedName>
</protein>
<dbReference type="GO" id="GO:0045892">
    <property type="term" value="P:negative regulation of DNA-templated transcription"/>
    <property type="evidence" value="ECO:0007669"/>
    <property type="project" value="TreeGrafter"/>
</dbReference>
<name>A0A2M9XAW1_9LEPT</name>
<evidence type="ECO:0000256" key="6">
    <source>
        <dbReference type="ARBA" id="ARBA00023163"/>
    </source>
</evidence>
<dbReference type="AlphaFoldDB" id="A0A2M9XAW1"/>
<evidence type="ECO:0000256" key="7">
    <source>
        <dbReference type="PIRSR" id="PIRSR602481-1"/>
    </source>
</evidence>
<evidence type="ECO:0000256" key="2">
    <source>
        <dbReference type="ARBA" id="ARBA00022491"/>
    </source>
</evidence>
<proteinExistence type="inferred from homology"/>
<dbReference type="GO" id="GO:0008270">
    <property type="term" value="F:zinc ion binding"/>
    <property type="evidence" value="ECO:0007669"/>
    <property type="project" value="TreeGrafter"/>
</dbReference>
<dbReference type="PANTHER" id="PTHR33202:SF22">
    <property type="entry name" value="HYDROGEN PEROXIDE SENSITIVE REPRESSOR"/>
    <property type="match status" value="1"/>
</dbReference>
<dbReference type="InterPro" id="IPR002481">
    <property type="entry name" value="FUR"/>
</dbReference>
<dbReference type="GO" id="GO:0003700">
    <property type="term" value="F:DNA-binding transcription factor activity"/>
    <property type="evidence" value="ECO:0007669"/>
    <property type="project" value="InterPro"/>
</dbReference>
<keyword evidence="7" id="KW-0479">Metal-binding</keyword>
<keyword evidence="4" id="KW-0805">Transcription regulation</keyword>
<dbReference type="InterPro" id="IPR043135">
    <property type="entry name" value="Fur_C"/>
</dbReference>
<keyword evidence="8" id="KW-0408">Iron</keyword>
<feature type="binding site" evidence="7">
    <location>
        <position position="127"/>
    </location>
    <ligand>
        <name>Zn(2+)</name>
        <dbReference type="ChEBI" id="CHEBI:29105"/>
    </ligand>
</feature>
<keyword evidence="10" id="KW-1185">Reference proteome</keyword>
<evidence type="ECO:0000256" key="3">
    <source>
        <dbReference type="ARBA" id="ARBA00022833"/>
    </source>
</evidence>
<organism evidence="9 10">
    <name type="scientific">Leptospira hartskeerlii</name>
    <dbReference type="NCBI Taxonomy" id="2023177"/>
    <lineage>
        <taxon>Bacteria</taxon>
        <taxon>Pseudomonadati</taxon>
        <taxon>Spirochaetota</taxon>
        <taxon>Spirochaetia</taxon>
        <taxon>Leptospirales</taxon>
        <taxon>Leptospiraceae</taxon>
        <taxon>Leptospira</taxon>
    </lineage>
</organism>
<evidence type="ECO:0000313" key="9">
    <source>
        <dbReference type="EMBL" id="PJZ24837.1"/>
    </source>
</evidence>
<dbReference type="Gene3D" id="3.30.1490.190">
    <property type="match status" value="1"/>
</dbReference>
<dbReference type="GO" id="GO:1900376">
    <property type="term" value="P:regulation of secondary metabolite biosynthetic process"/>
    <property type="evidence" value="ECO:0007669"/>
    <property type="project" value="TreeGrafter"/>
</dbReference>
<feature type="binding site" evidence="8">
    <location>
        <position position="116"/>
    </location>
    <ligand>
        <name>Fe cation</name>
        <dbReference type="ChEBI" id="CHEBI:24875"/>
    </ligand>
</feature>
<evidence type="ECO:0000256" key="5">
    <source>
        <dbReference type="ARBA" id="ARBA00023125"/>
    </source>
</evidence>
<keyword evidence="3 7" id="KW-0862">Zinc</keyword>
<dbReference type="OrthoDB" id="8659436at2"/>
<dbReference type="RefSeq" id="WP_100707528.1">
    <property type="nucleotide sequence ID" value="NZ_NPDL01000006.1"/>
</dbReference>
<gene>
    <name evidence="9" type="ORF">CH357_14760</name>
</gene>
<dbReference type="EMBL" id="NPDN01000007">
    <property type="protein sequence ID" value="PJZ24837.1"/>
    <property type="molecule type" value="Genomic_DNA"/>
</dbReference>
<dbReference type="Pfam" id="PF01475">
    <property type="entry name" value="FUR"/>
    <property type="match status" value="1"/>
</dbReference>
<comment type="cofactor">
    <cofactor evidence="7">
        <name>Zn(2+)</name>
        <dbReference type="ChEBI" id="CHEBI:29105"/>
    </cofactor>
    <text evidence="7">Binds 1 zinc ion per subunit.</text>
</comment>
<keyword evidence="5" id="KW-0238">DNA-binding</keyword>
<dbReference type="PANTHER" id="PTHR33202">
    <property type="entry name" value="ZINC UPTAKE REGULATION PROTEIN"/>
    <property type="match status" value="1"/>
</dbReference>
<feature type="binding site" evidence="7">
    <location>
        <position position="91"/>
    </location>
    <ligand>
        <name>Zn(2+)</name>
        <dbReference type="ChEBI" id="CHEBI:29105"/>
    </ligand>
</feature>
<evidence type="ECO:0000256" key="1">
    <source>
        <dbReference type="ARBA" id="ARBA00007957"/>
    </source>
</evidence>
<feature type="binding site" evidence="7">
    <location>
        <position position="88"/>
    </location>
    <ligand>
        <name>Zn(2+)</name>
        <dbReference type="ChEBI" id="CHEBI:29105"/>
    </ligand>
</feature>
<reference evidence="9 10" key="1">
    <citation type="submission" date="2017-07" db="EMBL/GenBank/DDBJ databases">
        <title>Leptospira spp. isolated from tropical soils.</title>
        <authorList>
            <person name="Thibeaux R."/>
            <person name="Iraola G."/>
            <person name="Ferres I."/>
            <person name="Bierque E."/>
            <person name="Girault D."/>
            <person name="Soupe-Gilbert M.-E."/>
            <person name="Picardeau M."/>
            <person name="Goarant C."/>
        </authorList>
    </citation>
    <scope>NUCLEOTIDE SEQUENCE [LARGE SCALE GENOMIC DNA]</scope>
    <source>
        <strain evidence="9 10">MCA1-C-A1</strain>
    </source>
</reference>
<evidence type="ECO:0000313" key="10">
    <source>
        <dbReference type="Proteomes" id="UP000232196"/>
    </source>
</evidence>
<sequence length="132" mass="15028">MEEDKKSASRNTKQKGEILRVIRDAKGPLSVKEIHDISKKSIQNIGIATVYRSVNHLLESGSIHEIQLPGESSRFEISHLDHHHHFHCKLCDRVFDVEICPFPMENLPKGFTLDSHEIILYGVCSECNHSSK</sequence>
<dbReference type="GO" id="GO:0000976">
    <property type="term" value="F:transcription cis-regulatory region binding"/>
    <property type="evidence" value="ECO:0007669"/>
    <property type="project" value="TreeGrafter"/>
</dbReference>
<feature type="binding site" evidence="8">
    <location>
        <position position="82"/>
    </location>
    <ligand>
        <name>Fe cation</name>
        <dbReference type="ChEBI" id="CHEBI:24875"/>
    </ligand>
</feature>
<dbReference type="SUPFAM" id="SSF46785">
    <property type="entry name" value="Winged helix' DNA-binding domain"/>
    <property type="match status" value="1"/>
</dbReference>
<accession>A0A2M9XAW1</accession>
<evidence type="ECO:0000256" key="4">
    <source>
        <dbReference type="ARBA" id="ARBA00023015"/>
    </source>
</evidence>
<evidence type="ECO:0000256" key="8">
    <source>
        <dbReference type="PIRSR" id="PIRSR602481-2"/>
    </source>
</evidence>
<comment type="caution">
    <text evidence="9">The sequence shown here is derived from an EMBL/GenBank/DDBJ whole genome shotgun (WGS) entry which is preliminary data.</text>
</comment>